<sequence>MGTVPLLTEGTVEDTVVAEEVFLAQVNTMMAHLLPRNPDTTDHYSGATAHCTHLRHLLRNVVAVSKSSWVIQGFRGAQADVEAYGDIVYEATVNGQRRVGILGRVLYAPNTGINLISIGQITALGVSVNFSGSKCVCKEQ</sequence>
<protein>
    <recommendedName>
        <fullName evidence="1">Retrovirus-related Pol polyprotein from transposon TNT 1-94-like beta-barrel domain-containing protein</fullName>
    </recommendedName>
</protein>
<gene>
    <name evidence="2" type="ORF">GHT06_020400</name>
</gene>
<evidence type="ECO:0000313" key="3">
    <source>
        <dbReference type="Proteomes" id="UP000820818"/>
    </source>
</evidence>
<accession>A0AAD5KJ09</accession>
<dbReference type="EMBL" id="WJBH02000009">
    <property type="protein sequence ID" value="KAI9552547.1"/>
    <property type="molecule type" value="Genomic_DNA"/>
</dbReference>
<dbReference type="InterPro" id="IPR054722">
    <property type="entry name" value="PolX-like_BBD"/>
</dbReference>
<organism evidence="2 3">
    <name type="scientific">Daphnia sinensis</name>
    <dbReference type="NCBI Taxonomy" id="1820382"/>
    <lineage>
        <taxon>Eukaryota</taxon>
        <taxon>Metazoa</taxon>
        <taxon>Ecdysozoa</taxon>
        <taxon>Arthropoda</taxon>
        <taxon>Crustacea</taxon>
        <taxon>Branchiopoda</taxon>
        <taxon>Diplostraca</taxon>
        <taxon>Cladocera</taxon>
        <taxon>Anomopoda</taxon>
        <taxon>Daphniidae</taxon>
        <taxon>Daphnia</taxon>
        <taxon>Daphnia similis group</taxon>
    </lineage>
</organism>
<dbReference type="Pfam" id="PF22936">
    <property type="entry name" value="Pol_BBD"/>
    <property type="match status" value="1"/>
</dbReference>
<feature type="domain" description="Retrovirus-related Pol polyprotein from transposon TNT 1-94-like beta-barrel" evidence="1">
    <location>
        <begin position="45"/>
        <end position="125"/>
    </location>
</feature>
<reference evidence="2 3" key="1">
    <citation type="submission" date="2022-05" db="EMBL/GenBank/DDBJ databases">
        <title>A multi-omics perspective on studying reproductive biology in Daphnia sinensis.</title>
        <authorList>
            <person name="Jia J."/>
        </authorList>
    </citation>
    <scope>NUCLEOTIDE SEQUENCE [LARGE SCALE GENOMIC DNA]</scope>
    <source>
        <strain evidence="2 3">WSL</strain>
    </source>
</reference>
<keyword evidence="3" id="KW-1185">Reference proteome</keyword>
<evidence type="ECO:0000259" key="1">
    <source>
        <dbReference type="Pfam" id="PF22936"/>
    </source>
</evidence>
<comment type="caution">
    <text evidence="2">The sequence shown here is derived from an EMBL/GenBank/DDBJ whole genome shotgun (WGS) entry which is preliminary data.</text>
</comment>
<proteinExistence type="predicted"/>
<dbReference type="Proteomes" id="UP000820818">
    <property type="component" value="Linkage Group LG9"/>
</dbReference>
<dbReference type="AlphaFoldDB" id="A0AAD5KJ09"/>
<name>A0AAD5KJ09_9CRUS</name>
<evidence type="ECO:0000313" key="2">
    <source>
        <dbReference type="EMBL" id="KAI9552547.1"/>
    </source>
</evidence>